<dbReference type="GO" id="GO:0004888">
    <property type="term" value="F:transmembrane signaling receptor activity"/>
    <property type="evidence" value="ECO:0007669"/>
    <property type="project" value="InterPro"/>
</dbReference>
<evidence type="ECO:0000256" key="3">
    <source>
        <dbReference type="PROSITE-ProRule" id="PRU00284"/>
    </source>
</evidence>
<dbReference type="PANTHER" id="PTHR32089:SF112">
    <property type="entry name" value="LYSOZYME-LIKE PROTEIN-RELATED"/>
    <property type="match status" value="1"/>
</dbReference>
<dbReference type="GO" id="GO:0016020">
    <property type="term" value="C:membrane"/>
    <property type="evidence" value="ECO:0007669"/>
    <property type="project" value="InterPro"/>
</dbReference>
<dbReference type="PRINTS" id="PR00260">
    <property type="entry name" value="CHEMTRNSDUCR"/>
</dbReference>
<dbReference type="RefSeq" id="WP_189994901.1">
    <property type="nucleotide sequence ID" value="NZ_BMZS01000014.1"/>
</dbReference>
<evidence type="ECO:0000313" key="6">
    <source>
        <dbReference type="Proteomes" id="UP000630353"/>
    </source>
</evidence>
<comment type="similarity">
    <text evidence="2">Belongs to the methyl-accepting chemotaxis (MCP) protein family.</text>
</comment>
<dbReference type="Pfam" id="PF13682">
    <property type="entry name" value="CZB"/>
    <property type="match status" value="1"/>
</dbReference>
<evidence type="ECO:0000313" key="5">
    <source>
        <dbReference type="EMBL" id="GHD62028.1"/>
    </source>
</evidence>
<proteinExistence type="inferred from homology"/>
<dbReference type="Gene3D" id="1.10.287.950">
    <property type="entry name" value="Methyl-accepting chemotaxis protein"/>
    <property type="match status" value="1"/>
</dbReference>
<name>A0A918XY71_9PROT</name>
<evidence type="ECO:0000259" key="4">
    <source>
        <dbReference type="PROSITE" id="PS50111"/>
    </source>
</evidence>
<comment type="caution">
    <text evidence="5">The sequence shown here is derived from an EMBL/GenBank/DDBJ whole genome shotgun (WGS) entry which is preliminary data.</text>
</comment>
<gene>
    <name evidence="5" type="ORF">GCM10017083_50250</name>
</gene>
<accession>A0A918XY71</accession>
<dbReference type="Proteomes" id="UP000630353">
    <property type="component" value="Unassembled WGS sequence"/>
</dbReference>
<keyword evidence="1 3" id="KW-0807">Transducer</keyword>
<dbReference type="InterPro" id="IPR004089">
    <property type="entry name" value="MCPsignal_dom"/>
</dbReference>
<dbReference type="SUPFAM" id="SSF58104">
    <property type="entry name" value="Methyl-accepting chemotaxis protein (MCP) signaling domain"/>
    <property type="match status" value="1"/>
</dbReference>
<dbReference type="Pfam" id="PF00015">
    <property type="entry name" value="MCPsignal"/>
    <property type="match status" value="1"/>
</dbReference>
<evidence type="ECO:0000256" key="2">
    <source>
        <dbReference type="ARBA" id="ARBA00029447"/>
    </source>
</evidence>
<organism evidence="5 6">
    <name type="scientific">Thalassobaculum fulvum</name>
    <dbReference type="NCBI Taxonomy" id="1633335"/>
    <lineage>
        <taxon>Bacteria</taxon>
        <taxon>Pseudomonadati</taxon>
        <taxon>Pseudomonadota</taxon>
        <taxon>Alphaproteobacteria</taxon>
        <taxon>Rhodospirillales</taxon>
        <taxon>Thalassobaculaceae</taxon>
        <taxon>Thalassobaculum</taxon>
    </lineage>
</organism>
<dbReference type="EMBL" id="BMZS01000014">
    <property type="protein sequence ID" value="GHD62028.1"/>
    <property type="molecule type" value="Genomic_DNA"/>
</dbReference>
<evidence type="ECO:0000256" key="1">
    <source>
        <dbReference type="ARBA" id="ARBA00023224"/>
    </source>
</evidence>
<dbReference type="InterPro" id="IPR025991">
    <property type="entry name" value="Chemoreceptor_zinc-bind_dom"/>
</dbReference>
<dbReference type="AlphaFoldDB" id="A0A918XY71"/>
<dbReference type="PROSITE" id="PS50111">
    <property type="entry name" value="CHEMOTAXIS_TRANSDUC_2"/>
    <property type="match status" value="1"/>
</dbReference>
<dbReference type="PANTHER" id="PTHR32089">
    <property type="entry name" value="METHYL-ACCEPTING CHEMOTAXIS PROTEIN MCPB"/>
    <property type="match status" value="1"/>
</dbReference>
<sequence length="444" mass="46051">MSDTAEQQADGARDADLIAVLDALRGGDLTRRPAGGDPLSLAVTRLAEALEGDRSRDLDCAVHLAIDMNEAAIAAARILSSARDIDGRAQSIAAATEELVASVAQISETSAAAAAGADEMRSTVQHSVGAVRNAVEAMGQIASTVEAATAKVDALNAASEEIGGIVQSIDAIAKQTNLLALNATIEAARAGEAGKGFAVVAGEVKALSQQTAEATNVIRQRIAALRGEIAGIVASMAEGGQAVTAGRSVMDELDADMAQVGGGIESVAQHMGEIAGILSDQRAATGEVSEGISGIAGLTADNVHQVDRLADVMAVSQQGIGQQLGGLARQEFPDKVVRLAKADHVIWKKRLVDMAVGREQLRAEELSDHHSCRLGKWYYGDASTPVRGRPAFRALEEPHRLVHEHGKRAAALFQAGKLDEALAAIELVETASADVVRLLDDLKG</sequence>
<dbReference type="SMART" id="SM00283">
    <property type="entry name" value="MA"/>
    <property type="match status" value="1"/>
</dbReference>
<keyword evidence="6" id="KW-1185">Reference proteome</keyword>
<protein>
    <recommendedName>
        <fullName evidence="4">Methyl-accepting transducer domain-containing protein</fullName>
    </recommendedName>
</protein>
<dbReference type="GO" id="GO:0007165">
    <property type="term" value="P:signal transduction"/>
    <property type="evidence" value="ECO:0007669"/>
    <property type="project" value="UniProtKB-KW"/>
</dbReference>
<dbReference type="GO" id="GO:0006935">
    <property type="term" value="P:chemotaxis"/>
    <property type="evidence" value="ECO:0007669"/>
    <property type="project" value="InterPro"/>
</dbReference>
<dbReference type="InterPro" id="IPR004090">
    <property type="entry name" value="Chemotax_Me-accpt_rcpt"/>
</dbReference>
<reference evidence="5" key="1">
    <citation type="journal article" date="2014" name="Int. J. Syst. Evol. Microbiol.">
        <title>Complete genome sequence of Corynebacterium casei LMG S-19264T (=DSM 44701T), isolated from a smear-ripened cheese.</title>
        <authorList>
            <consortium name="US DOE Joint Genome Institute (JGI-PGF)"/>
            <person name="Walter F."/>
            <person name="Albersmeier A."/>
            <person name="Kalinowski J."/>
            <person name="Ruckert C."/>
        </authorList>
    </citation>
    <scope>NUCLEOTIDE SEQUENCE</scope>
    <source>
        <strain evidence="5">KCTC 42651</strain>
    </source>
</reference>
<dbReference type="Gene3D" id="1.20.120.30">
    <property type="entry name" value="Aspartate receptor, ligand-binding domain"/>
    <property type="match status" value="1"/>
</dbReference>
<reference evidence="5" key="2">
    <citation type="submission" date="2020-09" db="EMBL/GenBank/DDBJ databases">
        <authorList>
            <person name="Sun Q."/>
            <person name="Kim S."/>
        </authorList>
    </citation>
    <scope>NUCLEOTIDE SEQUENCE</scope>
    <source>
        <strain evidence="5">KCTC 42651</strain>
    </source>
</reference>
<feature type="domain" description="Methyl-accepting transducer" evidence="4">
    <location>
        <begin position="67"/>
        <end position="296"/>
    </location>
</feature>